<comment type="caution">
    <text evidence="5">The sequence shown here is derived from an EMBL/GenBank/DDBJ whole genome shotgun (WGS) entry which is preliminary data.</text>
</comment>
<dbReference type="eggNOG" id="COG0502">
    <property type="taxonomic scope" value="Bacteria"/>
</dbReference>
<dbReference type="InterPro" id="IPR024007">
    <property type="entry name" value="FeFe-hyd_mat_HydG"/>
</dbReference>
<protein>
    <submittedName>
        <fullName evidence="5">Biotin and Thiamin Synthesis associated domain protein</fullName>
    </submittedName>
</protein>
<feature type="non-terminal residue" evidence="5">
    <location>
        <position position="1"/>
    </location>
</feature>
<dbReference type="EMBL" id="AEDR01000019">
    <property type="protein sequence ID" value="EFL56554.1"/>
    <property type="molecule type" value="Genomic_DNA"/>
</dbReference>
<evidence type="ECO:0000256" key="3">
    <source>
        <dbReference type="SAM" id="MobiDB-lite"/>
    </source>
</evidence>
<dbReference type="GO" id="GO:0051539">
    <property type="term" value="F:4 iron, 4 sulfur cluster binding"/>
    <property type="evidence" value="ECO:0007669"/>
    <property type="project" value="UniProtKB-KW"/>
</dbReference>
<evidence type="ECO:0000313" key="5">
    <source>
        <dbReference type="EMBL" id="EFL56554.1"/>
    </source>
</evidence>
<evidence type="ECO:0000313" key="6">
    <source>
        <dbReference type="Proteomes" id="UP000004211"/>
    </source>
</evidence>
<feature type="domain" description="Biotin and thiamin synthesis-associated" evidence="4">
    <location>
        <begin position="7"/>
        <end position="115"/>
    </location>
</feature>
<proteinExistence type="predicted"/>
<dbReference type="SMART" id="SM00876">
    <property type="entry name" value="BATS"/>
    <property type="match status" value="1"/>
</dbReference>
<dbReference type="PANTHER" id="PTHR43583">
    <property type="entry name" value="2-IMINOACETATE SYNTHASE"/>
    <property type="match status" value="1"/>
</dbReference>
<dbReference type="NCBIfam" id="TIGR03955">
    <property type="entry name" value="rSAM_HydG"/>
    <property type="match status" value="1"/>
</dbReference>
<reference evidence="5 6" key="1">
    <citation type="submission" date="2010-08" db="EMBL/GenBank/DDBJ databases">
        <authorList>
            <person name="Durkin A.S."/>
            <person name="Madupu R."/>
            <person name="Torralba M."/>
            <person name="Gillis M."/>
            <person name="Methe B."/>
            <person name="Sutton G."/>
            <person name="Nelson K.E."/>
        </authorList>
    </citation>
    <scope>NUCLEOTIDE SEQUENCE [LARGE SCALE GENOMIC DNA]</scope>
    <source>
        <strain evidence="5 6">ACS-049-V-Sch6</strain>
    </source>
</reference>
<gene>
    <name evidence="5" type="ORF">HMPREF9321_1431</name>
</gene>
<accession>E1L5D2</accession>
<dbReference type="InterPro" id="IPR034428">
    <property type="entry name" value="ThiH/NoCL/HydG-like"/>
</dbReference>
<dbReference type="PANTHER" id="PTHR43583:SF2">
    <property type="entry name" value="THIAZOLE BIOSYNTHESIS PROTEIN"/>
    <property type="match status" value="1"/>
</dbReference>
<dbReference type="InterPro" id="IPR013785">
    <property type="entry name" value="Aldolase_TIM"/>
</dbReference>
<keyword evidence="2" id="KW-0004">4Fe-4S</keyword>
<evidence type="ECO:0000256" key="2">
    <source>
        <dbReference type="ARBA" id="ARBA00022485"/>
    </source>
</evidence>
<keyword evidence="2" id="KW-0411">Iron-sulfur</keyword>
<feature type="region of interest" description="Disordered" evidence="3">
    <location>
        <begin position="69"/>
        <end position="96"/>
    </location>
</feature>
<organism evidence="5 6">
    <name type="scientific">Veillonella atypica ACS-049-V-Sch6</name>
    <dbReference type="NCBI Taxonomy" id="866776"/>
    <lineage>
        <taxon>Bacteria</taxon>
        <taxon>Bacillati</taxon>
        <taxon>Bacillota</taxon>
        <taxon>Negativicutes</taxon>
        <taxon>Veillonellales</taxon>
        <taxon>Veillonellaceae</taxon>
        <taxon>Veillonella</taxon>
    </lineage>
</organism>
<dbReference type="Proteomes" id="UP000004211">
    <property type="component" value="Unassembled WGS sequence"/>
</dbReference>
<feature type="compositionally biased region" description="Basic and acidic residues" evidence="3">
    <location>
        <begin position="80"/>
        <end position="96"/>
    </location>
</feature>
<dbReference type="Pfam" id="PF06968">
    <property type="entry name" value="BATS"/>
    <property type="match status" value="1"/>
</dbReference>
<dbReference type="AlphaFoldDB" id="E1L5D2"/>
<keyword evidence="2" id="KW-0408">Iron</keyword>
<keyword evidence="2" id="KW-0479">Metal-binding</keyword>
<dbReference type="InterPro" id="IPR010722">
    <property type="entry name" value="BATS_dom"/>
</dbReference>
<dbReference type="Gene3D" id="3.20.20.70">
    <property type="entry name" value="Aldolase class I"/>
    <property type="match status" value="1"/>
</dbReference>
<sequence>VGPHTISVPRICPADDIDVDDFSNAVPDDIFEKIVALIRVSTPYTGMIMSTRESQSMRERGLALGISQISGGSRTSVGGYKEEEKPEDNSAQFDRSDTRTLDEIVDWLLGLGYVPSFCTACYRAGRTGDRFMALAKSGQIHNCCQPNALMTLNEYIMDYGDEKTKKHGAKVIEDQLENIKNDLVKDKAKAYIAQMEDGKRDFRF</sequence>
<evidence type="ECO:0000256" key="1">
    <source>
        <dbReference type="ARBA" id="ARBA00001966"/>
    </source>
</evidence>
<comment type="cofactor">
    <cofactor evidence="1">
        <name>[4Fe-4S] cluster</name>
        <dbReference type="ChEBI" id="CHEBI:49883"/>
    </cofactor>
</comment>
<name>E1L5D2_9FIRM</name>
<evidence type="ECO:0000259" key="4">
    <source>
        <dbReference type="SMART" id="SM00876"/>
    </source>
</evidence>
<dbReference type="RefSeq" id="WP_005376205.1">
    <property type="nucleotide sequence ID" value="NZ_AEDR01000019.1"/>
</dbReference>